<organism evidence="4 5">
    <name type="scientific">Jannaschia seosinensis</name>
    <dbReference type="NCBI Taxonomy" id="313367"/>
    <lineage>
        <taxon>Bacteria</taxon>
        <taxon>Pseudomonadati</taxon>
        <taxon>Pseudomonadota</taxon>
        <taxon>Alphaproteobacteria</taxon>
        <taxon>Rhodobacterales</taxon>
        <taxon>Roseobacteraceae</taxon>
        <taxon>Jannaschia</taxon>
    </lineage>
</organism>
<dbReference type="GO" id="GO:0005886">
    <property type="term" value="C:plasma membrane"/>
    <property type="evidence" value="ECO:0007669"/>
    <property type="project" value="TreeGrafter"/>
</dbReference>
<accession>A0A0M7B9P0</accession>
<keyword evidence="5" id="KW-1185">Reference proteome</keyword>
<feature type="transmembrane region" description="Helical" evidence="3">
    <location>
        <begin position="78"/>
        <end position="100"/>
    </location>
</feature>
<dbReference type="EMBL" id="CYPR01000070">
    <property type="protein sequence ID" value="CUH36798.1"/>
    <property type="molecule type" value="Genomic_DNA"/>
</dbReference>
<evidence type="ECO:0000256" key="3">
    <source>
        <dbReference type="SAM" id="Phobius"/>
    </source>
</evidence>
<keyword evidence="3" id="KW-1133">Transmembrane helix</keyword>
<dbReference type="PANTHER" id="PTHR32309:SF13">
    <property type="entry name" value="FERRIC ENTEROBACTIN TRANSPORT PROTEIN FEPE"/>
    <property type="match status" value="1"/>
</dbReference>
<proteinExistence type="predicted"/>
<feature type="region of interest" description="Disordered" evidence="2">
    <location>
        <begin position="1"/>
        <end position="68"/>
    </location>
</feature>
<name>A0A0M7B9P0_9RHOB</name>
<gene>
    <name evidence="4" type="ORF">JSE7799_01239</name>
</gene>
<evidence type="ECO:0000313" key="5">
    <source>
        <dbReference type="Proteomes" id="UP000049455"/>
    </source>
</evidence>
<keyword evidence="3" id="KW-0812">Transmembrane</keyword>
<keyword evidence="3" id="KW-0472">Membrane</keyword>
<dbReference type="Proteomes" id="UP000049455">
    <property type="component" value="Unassembled WGS sequence"/>
</dbReference>
<reference evidence="4 5" key="1">
    <citation type="submission" date="2015-09" db="EMBL/GenBank/DDBJ databases">
        <authorList>
            <person name="Jackson K.R."/>
            <person name="Lunt B.L."/>
            <person name="Fisher J.N.B."/>
            <person name="Gardner A.V."/>
            <person name="Bailey M.E."/>
            <person name="Deus L.M."/>
            <person name="Earl A.S."/>
            <person name="Gibby P.D."/>
            <person name="Hartmann K.A."/>
            <person name="Liu J.E."/>
            <person name="Manci A.M."/>
            <person name="Nielsen D.A."/>
            <person name="Solomon M.B."/>
            <person name="Breakwell D.P."/>
            <person name="Burnett S.H."/>
            <person name="Grose J.H."/>
        </authorList>
    </citation>
    <scope>NUCLEOTIDE SEQUENCE [LARGE SCALE GENOMIC DNA]</scope>
    <source>
        <strain evidence="4 5">CECT 7799</strain>
    </source>
</reference>
<evidence type="ECO:0000256" key="2">
    <source>
        <dbReference type="SAM" id="MobiDB-lite"/>
    </source>
</evidence>
<dbReference type="STRING" id="313367.JSE7799_01239"/>
<dbReference type="AlphaFoldDB" id="A0A0M7B9P0"/>
<dbReference type="PANTHER" id="PTHR32309">
    <property type="entry name" value="TYROSINE-PROTEIN KINASE"/>
    <property type="match status" value="1"/>
</dbReference>
<feature type="compositionally biased region" description="Low complexity" evidence="2">
    <location>
        <begin position="22"/>
        <end position="66"/>
    </location>
</feature>
<dbReference type="GO" id="GO:0004713">
    <property type="term" value="F:protein tyrosine kinase activity"/>
    <property type="evidence" value="ECO:0007669"/>
    <property type="project" value="TreeGrafter"/>
</dbReference>
<keyword evidence="1" id="KW-0175">Coiled coil</keyword>
<feature type="coiled-coil region" evidence="1">
    <location>
        <begin position="290"/>
        <end position="338"/>
    </location>
</feature>
<sequence>MANAERQTSRRSAIRRDPMSQAPAPAAEKPAAAKENAPSPAPGAAPKKAPPKQAGKPNGGAAAAFAPAPPARRKTRHVWLFLSFALFFAIPVAVSAWYLYAVARDQYASSVAFTVRTEDTQSAIDLLGGIKSLGGASSSDTDILYEFVQSQQLVVSLDEELDLREMFSVHWPEDPIFAFNPDGTIEDLTAYWNDVVNIYYDSGTGLIELRVKAFRPEDAFAVATGIFERSSQMINDLSAIAREDATRYARDDLALAVDRLKGAREAILRFRARTQIIDPQADLQGQMGILNTLQQQYATAIIDLDLLRETTRDEDPRIAQAETRIRVIESRINAERGKFSSGSDGLDDDYVTIIGEFERLNVDLEFAQSAYLAALAAYDSAIAEAQRQSRYLAAYLKPSVAQRALYPERTTLLGLIAAFALLAWVIASLVYYSVRDRG</sequence>
<evidence type="ECO:0000256" key="1">
    <source>
        <dbReference type="SAM" id="Coils"/>
    </source>
</evidence>
<feature type="transmembrane region" description="Helical" evidence="3">
    <location>
        <begin position="412"/>
        <end position="434"/>
    </location>
</feature>
<dbReference type="InterPro" id="IPR050445">
    <property type="entry name" value="Bact_polysacc_biosynth/exp"/>
</dbReference>
<evidence type="ECO:0000313" key="4">
    <source>
        <dbReference type="EMBL" id="CUH36798.1"/>
    </source>
</evidence>
<protein>
    <submittedName>
        <fullName evidence="4">Vi polysaccharide export inner membrane protein VexD</fullName>
    </submittedName>
</protein>